<proteinExistence type="inferred from homology"/>
<dbReference type="InterPro" id="IPR017552">
    <property type="entry name" value="PHI/rmpB"/>
</dbReference>
<dbReference type="NCBIfam" id="TIGR03127">
    <property type="entry name" value="RuMP_HxlB"/>
    <property type="match status" value="1"/>
</dbReference>
<dbReference type="GO" id="GO:0097367">
    <property type="term" value="F:carbohydrate derivative binding"/>
    <property type="evidence" value="ECO:0007669"/>
    <property type="project" value="InterPro"/>
</dbReference>
<gene>
    <name evidence="3" type="ORF">HMPREF9707_00977</name>
</gene>
<dbReference type="eggNOG" id="COG0794">
    <property type="taxonomic scope" value="Bacteria"/>
</dbReference>
<dbReference type="PATRIC" id="fig|883112.3.peg.974"/>
<dbReference type="GO" id="GO:1901135">
    <property type="term" value="P:carbohydrate derivative metabolic process"/>
    <property type="evidence" value="ECO:0007669"/>
    <property type="project" value="InterPro"/>
</dbReference>
<dbReference type="PROSITE" id="PS51464">
    <property type="entry name" value="SIS"/>
    <property type="match status" value="1"/>
</dbReference>
<evidence type="ECO:0000313" key="3">
    <source>
        <dbReference type="EMBL" id="EKB55790.1"/>
    </source>
</evidence>
<dbReference type="CDD" id="cd05005">
    <property type="entry name" value="SIS_PHI"/>
    <property type="match status" value="1"/>
</dbReference>
<dbReference type="Proteomes" id="UP000005147">
    <property type="component" value="Unassembled WGS sequence"/>
</dbReference>
<dbReference type="HOGENOM" id="CLU_094236_1_1_9"/>
<comment type="caution">
    <text evidence="3">The sequence shown here is derived from an EMBL/GenBank/DDBJ whole genome shotgun (WGS) entry which is preliminary data.</text>
</comment>
<feature type="domain" description="SIS" evidence="2">
    <location>
        <begin position="29"/>
        <end position="172"/>
    </location>
</feature>
<protein>
    <submittedName>
        <fullName evidence="3">6-phospho 3-hexuloisomerase</fullName>
    </submittedName>
</protein>
<dbReference type="PANTHER" id="PTHR43443:SF1">
    <property type="entry name" value="3-HEXULOSE-6-PHOSPHATE ISOMERASE"/>
    <property type="match status" value="1"/>
</dbReference>
<sequence length="185" mass="20621">MNTENNFKLIIGEIQEYLELINFQQIEEIVDYIMTSEKIYIAGAGRSGVFLKGFANRLMHLGKKVYFIGDITTPAAKENDLLLITSGSGLTETMVTLAKKAKKLKVNIALLTMNDESELAKISNVFATIPGKTPRLEGLGYKSSQPMATIFEQLSGLLYDAMILTLMDKMGVSEKEMYNRHANLE</sequence>
<dbReference type="STRING" id="883112.HMPREF9707_00977"/>
<comment type="similarity">
    <text evidence="1">Belongs to the SIS family. PHI subfamily.</text>
</comment>
<dbReference type="GO" id="GO:0016853">
    <property type="term" value="F:isomerase activity"/>
    <property type="evidence" value="ECO:0007669"/>
    <property type="project" value="UniProtKB-KW"/>
</dbReference>
<evidence type="ECO:0000259" key="2">
    <source>
        <dbReference type="PROSITE" id="PS51464"/>
    </source>
</evidence>
<dbReference type="AlphaFoldDB" id="K1LGN4"/>
<organism evidence="3 4">
    <name type="scientific">Falseniella ignava CCUG 37419</name>
    <dbReference type="NCBI Taxonomy" id="883112"/>
    <lineage>
        <taxon>Bacteria</taxon>
        <taxon>Bacillati</taxon>
        <taxon>Bacillota</taxon>
        <taxon>Bacilli</taxon>
        <taxon>Lactobacillales</taxon>
        <taxon>Aerococcaceae</taxon>
        <taxon>Falseniella</taxon>
    </lineage>
</organism>
<dbReference type="InterPro" id="IPR001347">
    <property type="entry name" value="SIS_dom"/>
</dbReference>
<evidence type="ECO:0000313" key="4">
    <source>
        <dbReference type="Proteomes" id="UP000005147"/>
    </source>
</evidence>
<reference evidence="3 4" key="1">
    <citation type="submission" date="2012-07" db="EMBL/GenBank/DDBJ databases">
        <title>The Genome Sequence of Facklamia ignava CCUG 37419.</title>
        <authorList>
            <consortium name="The Broad Institute Genome Sequencing Platform"/>
            <person name="Earl A."/>
            <person name="Ward D."/>
            <person name="Feldgarden M."/>
            <person name="Gevers D."/>
            <person name="Huys G."/>
            <person name="Walker B."/>
            <person name="Young S.K."/>
            <person name="Zeng Q."/>
            <person name="Gargeya S."/>
            <person name="Fitzgerald M."/>
            <person name="Haas B."/>
            <person name="Abouelleil A."/>
            <person name="Alvarado L."/>
            <person name="Arachchi H.M."/>
            <person name="Berlin A.M."/>
            <person name="Chapman S.B."/>
            <person name="Goldberg J."/>
            <person name="Griggs A."/>
            <person name="Gujja S."/>
            <person name="Hansen M."/>
            <person name="Howarth C."/>
            <person name="Imamovic A."/>
            <person name="Larimer J."/>
            <person name="McCowen C."/>
            <person name="Montmayeur A."/>
            <person name="Murphy C."/>
            <person name="Neiman D."/>
            <person name="Pearson M."/>
            <person name="Priest M."/>
            <person name="Roberts A."/>
            <person name="Saif S."/>
            <person name="Shea T."/>
            <person name="Sisk P."/>
            <person name="Sykes S."/>
            <person name="Wortman J."/>
            <person name="Nusbaum C."/>
            <person name="Birren B."/>
        </authorList>
    </citation>
    <scope>NUCLEOTIDE SEQUENCE [LARGE SCALE GENOMIC DNA]</scope>
    <source>
        <strain evidence="3 4">CCUG 37419</strain>
    </source>
</reference>
<dbReference type="InterPro" id="IPR046348">
    <property type="entry name" value="SIS_dom_sf"/>
</dbReference>
<dbReference type="SUPFAM" id="SSF53697">
    <property type="entry name" value="SIS domain"/>
    <property type="match status" value="1"/>
</dbReference>
<evidence type="ECO:0000256" key="1">
    <source>
        <dbReference type="ARBA" id="ARBA00009235"/>
    </source>
</evidence>
<name>K1LGN4_9LACT</name>
<dbReference type="RefSeq" id="WP_006701624.1">
    <property type="nucleotide sequence ID" value="NZ_JH932301.1"/>
</dbReference>
<accession>K1LGN4</accession>
<dbReference type="Pfam" id="PF01380">
    <property type="entry name" value="SIS"/>
    <property type="match status" value="1"/>
</dbReference>
<dbReference type="Gene3D" id="3.40.50.10490">
    <property type="entry name" value="Glucose-6-phosphate isomerase like protein, domain 1"/>
    <property type="match status" value="1"/>
</dbReference>
<dbReference type="EMBL" id="AGZE01000026">
    <property type="protein sequence ID" value="EKB55790.1"/>
    <property type="molecule type" value="Genomic_DNA"/>
</dbReference>
<keyword evidence="3" id="KW-0413">Isomerase</keyword>
<keyword evidence="4" id="KW-1185">Reference proteome</keyword>
<dbReference type="PANTHER" id="PTHR43443">
    <property type="entry name" value="3-HEXULOSE-6-PHOSPHATE ISOMERASE"/>
    <property type="match status" value="1"/>
</dbReference>